<dbReference type="Proteomes" id="UP001165283">
    <property type="component" value="Unassembled WGS sequence"/>
</dbReference>
<evidence type="ECO:0000313" key="1">
    <source>
        <dbReference type="EMBL" id="MCO1657616.1"/>
    </source>
</evidence>
<evidence type="ECO:0000313" key="2">
    <source>
        <dbReference type="Proteomes" id="UP001165283"/>
    </source>
</evidence>
<proteinExistence type="predicted"/>
<protein>
    <submittedName>
        <fullName evidence="1">Uncharacterized protein</fullName>
    </submittedName>
</protein>
<dbReference type="EMBL" id="JAGSOV010000044">
    <property type="protein sequence ID" value="MCO1657616.1"/>
    <property type="molecule type" value="Genomic_DNA"/>
</dbReference>
<accession>A0ABT1A3N0</accession>
<sequence length="78" mass="8618">MSSTVEETPRGALVRFRGGPLDGRVQRFEYLVHADGRPHERLARRDGGGRHVYLVSAGPLEDGSWEFAFAGSRPRPIG</sequence>
<organism evidence="1 2">
    <name type="scientific">Pseudonocardia humida</name>
    <dbReference type="NCBI Taxonomy" id="2800819"/>
    <lineage>
        <taxon>Bacteria</taxon>
        <taxon>Bacillati</taxon>
        <taxon>Actinomycetota</taxon>
        <taxon>Actinomycetes</taxon>
        <taxon>Pseudonocardiales</taxon>
        <taxon>Pseudonocardiaceae</taxon>
        <taxon>Pseudonocardia</taxon>
    </lineage>
</organism>
<gene>
    <name evidence="1" type="ORF">KDL28_21385</name>
</gene>
<reference evidence="1" key="1">
    <citation type="submission" date="2021-04" db="EMBL/GenBank/DDBJ databases">
        <title>Pseudonocardia sp. nov., isolated from sandy soil of mangrove forest.</title>
        <authorList>
            <person name="Zan Z."/>
            <person name="Huang R."/>
            <person name="Liu W."/>
        </authorList>
    </citation>
    <scope>NUCLEOTIDE SEQUENCE</scope>
    <source>
        <strain evidence="1">S2-4</strain>
    </source>
</reference>
<dbReference type="RefSeq" id="WP_252441257.1">
    <property type="nucleotide sequence ID" value="NZ_JAGSOV010000044.1"/>
</dbReference>
<name>A0ABT1A3N0_9PSEU</name>
<keyword evidence="2" id="KW-1185">Reference proteome</keyword>
<comment type="caution">
    <text evidence="1">The sequence shown here is derived from an EMBL/GenBank/DDBJ whole genome shotgun (WGS) entry which is preliminary data.</text>
</comment>